<protein>
    <submittedName>
        <fullName evidence="1">Uncharacterized protein</fullName>
    </submittedName>
</protein>
<organism evidence="1 2">
    <name type="scientific">Candidatus Faeciplasma gallinarum</name>
    <dbReference type="NCBI Taxonomy" id="2840799"/>
    <lineage>
        <taxon>Bacteria</taxon>
        <taxon>Bacillati</taxon>
        <taxon>Bacillota</taxon>
        <taxon>Clostridia</taxon>
        <taxon>Eubacteriales</taxon>
        <taxon>Oscillospiraceae</taxon>
        <taxon>Oscillospiraceae incertae sedis</taxon>
        <taxon>Candidatus Faeciplasma</taxon>
    </lineage>
</organism>
<sequence>MAKRILTLALALLMIFVFVGCGKTGREVVKVTLSTEDSEAILAAAGITLPDAKTAAGANSTVRFLSWYDPFQNYSEDEIVNTGYFTFQEKYNGQVEWVETDYSERKDDLAQYVLSDNVPDFTPAGTSNTATYPMSCIKGMYEPIDDYIDYTDPLWADMAEAAEYFALGDQHFAIVTDLSYKDVVPYNRRVMQDWGFDDPAELFANDEWTWDVFYDMCTQFSDPDENRYALDGWYYVNGICEQSTGITIISRDENGDFISNLDNPIIEVAENMIYDLVKNECTYREGTDYWAGRNDMQYGAGVKDGLCLFWFCDKSGFTLPVDEMNQIWGDIEAGEIMFVPLPRYQDGDGVYYLNATPSGYMMCYGAKNPEGVALLASCERFKVIDPTVIDVDRRQLQYKYLWSEEMLEMHDTCKDLVYDNVVMFYTGDLTDNLNNIYNSIDWGINRGGANTSWAQIKEQNRAALDYYLDELNSYIDEYEESGALGDAV</sequence>
<dbReference type="PROSITE" id="PS51257">
    <property type="entry name" value="PROKAR_LIPOPROTEIN"/>
    <property type="match status" value="1"/>
</dbReference>
<name>A0A9D1EN87_9FIRM</name>
<reference evidence="1" key="2">
    <citation type="journal article" date="2021" name="PeerJ">
        <title>Extensive microbial diversity within the chicken gut microbiome revealed by metagenomics and culture.</title>
        <authorList>
            <person name="Gilroy R."/>
            <person name="Ravi A."/>
            <person name="Getino M."/>
            <person name="Pursley I."/>
            <person name="Horton D.L."/>
            <person name="Alikhan N.F."/>
            <person name="Baker D."/>
            <person name="Gharbi K."/>
            <person name="Hall N."/>
            <person name="Watson M."/>
            <person name="Adriaenssens E.M."/>
            <person name="Foster-Nyarko E."/>
            <person name="Jarju S."/>
            <person name="Secka A."/>
            <person name="Antonio M."/>
            <person name="Oren A."/>
            <person name="Chaudhuri R.R."/>
            <person name="La Ragione R."/>
            <person name="Hildebrand F."/>
            <person name="Pallen M.J."/>
        </authorList>
    </citation>
    <scope>NUCLEOTIDE SEQUENCE</scope>
    <source>
        <strain evidence="1">CHK157-1446</strain>
    </source>
</reference>
<evidence type="ECO:0000313" key="1">
    <source>
        <dbReference type="EMBL" id="HIS24311.1"/>
    </source>
</evidence>
<proteinExistence type="predicted"/>
<dbReference type="AlphaFoldDB" id="A0A9D1EN87"/>
<gene>
    <name evidence="1" type="ORF">IAD01_02785</name>
</gene>
<reference evidence="1" key="1">
    <citation type="submission" date="2020-10" db="EMBL/GenBank/DDBJ databases">
        <authorList>
            <person name="Gilroy R."/>
        </authorList>
    </citation>
    <scope>NUCLEOTIDE SEQUENCE</scope>
    <source>
        <strain evidence="1">CHK157-1446</strain>
    </source>
</reference>
<comment type="caution">
    <text evidence="1">The sequence shown here is derived from an EMBL/GenBank/DDBJ whole genome shotgun (WGS) entry which is preliminary data.</text>
</comment>
<dbReference type="Proteomes" id="UP000823982">
    <property type="component" value="Unassembled WGS sequence"/>
</dbReference>
<dbReference type="SUPFAM" id="SSF53850">
    <property type="entry name" value="Periplasmic binding protein-like II"/>
    <property type="match status" value="1"/>
</dbReference>
<dbReference type="EMBL" id="DVIR01000030">
    <property type="protein sequence ID" value="HIS24311.1"/>
    <property type="molecule type" value="Genomic_DNA"/>
</dbReference>
<dbReference type="Gene3D" id="3.40.190.10">
    <property type="entry name" value="Periplasmic binding protein-like II"/>
    <property type="match status" value="1"/>
</dbReference>
<accession>A0A9D1EN87</accession>
<evidence type="ECO:0000313" key="2">
    <source>
        <dbReference type="Proteomes" id="UP000823982"/>
    </source>
</evidence>